<keyword evidence="2" id="KW-1185">Reference proteome</keyword>
<feature type="non-terminal residue" evidence="1">
    <location>
        <position position="160"/>
    </location>
</feature>
<evidence type="ECO:0000313" key="1">
    <source>
        <dbReference type="EMBL" id="GMT12424.1"/>
    </source>
</evidence>
<gene>
    <name evidence="1" type="ORF">PFISCL1PPCAC_3721</name>
</gene>
<comment type="caution">
    <text evidence="1">The sequence shown here is derived from an EMBL/GenBank/DDBJ whole genome shotgun (WGS) entry which is preliminary data.</text>
</comment>
<proteinExistence type="predicted"/>
<evidence type="ECO:0000313" key="2">
    <source>
        <dbReference type="Proteomes" id="UP001432322"/>
    </source>
</evidence>
<reference evidence="1" key="1">
    <citation type="submission" date="2023-10" db="EMBL/GenBank/DDBJ databases">
        <title>Genome assembly of Pristionchus species.</title>
        <authorList>
            <person name="Yoshida K."/>
            <person name="Sommer R.J."/>
        </authorList>
    </citation>
    <scope>NUCLEOTIDE SEQUENCE</scope>
    <source>
        <strain evidence="1">RS5133</strain>
    </source>
</reference>
<sequence>QDPDPEPTTEWCSTNQHLIYALAACTHEELFKELFQSLINESRYSITDLLFWFRGAISYGFHSAHSLLNTTFADASARRSFLAKMPLESDEFCEVVKLFLITDRSALGVSWIAELIDKNERAARKIDVLAVAKRVSMCAKTFKKKPGEVDRWMRAPGRMP</sequence>
<dbReference type="Proteomes" id="UP001432322">
    <property type="component" value="Unassembled WGS sequence"/>
</dbReference>
<dbReference type="EMBL" id="BTSY01000001">
    <property type="protein sequence ID" value="GMT12424.1"/>
    <property type="molecule type" value="Genomic_DNA"/>
</dbReference>
<name>A0AAV5UZ63_9BILA</name>
<protein>
    <submittedName>
        <fullName evidence="1">Uncharacterized protein</fullName>
    </submittedName>
</protein>
<dbReference type="AlphaFoldDB" id="A0AAV5UZ63"/>
<feature type="non-terminal residue" evidence="1">
    <location>
        <position position="1"/>
    </location>
</feature>
<accession>A0AAV5UZ63</accession>
<organism evidence="1 2">
    <name type="scientific">Pristionchus fissidentatus</name>
    <dbReference type="NCBI Taxonomy" id="1538716"/>
    <lineage>
        <taxon>Eukaryota</taxon>
        <taxon>Metazoa</taxon>
        <taxon>Ecdysozoa</taxon>
        <taxon>Nematoda</taxon>
        <taxon>Chromadorea</taxon>
        <taxon>Rhabditida</taxon>
        <taxon>Rhabditina</taxon>
        <taxon>Diplogasteromorpha</taxon>
        <taxon>Diplogasteroidea</taxon>
        <taxon>Neodiplogasteridae</taxon>
        <taxon>Pristionchus</taxon>
    </lineage>
</organism>